<protein>
    <submittedName>
        <fullName evidence="1">Uncharacterized protein</fullName>
    </submittedName>
</protein>
<evidence type="ECO:0000313" key="1">
    <source>
        <dbReference type="EMBL" id="KIM95390.1"/>
    </source>
</evidence>
<dbReference type="HOGENOM" id="CLU_1434826_0_0_1"/>
<keyword evidence="2" id="KW-1185">Reference proteome</keyword>
<name>A0A0C3GGW9_OIDMZ</name>
<sequence>MCTTRDAVRNGSTIDKVKDALHLNKNHATATHDQTSYHQYPRYWYTYWLQWYQWYYEFRASQRKDPPLSCSTFSSLFDYSFRKLWSNIANKLDPRVDSDTYDLRNTGVSTGPTGTVACMASFPCPNFFCLEFADDRGHRLIIQAEFRANDLDESIDQALAIVQFLTENLQARTRAASFLILVRSTIPHI</sequence>
<gene>
    <name evidence="1" type="ORF">OIDMADRAFT_183923</name>
</gene>
<reference evidence="1 2" key="1">
    <citation type="submission" date="2014-04" db="EMBL/GenBank/DDBJ databases">
        <authorList>
            <consortium name="DOE Joint Genome Institute"/>
            <person name="Kuo A."/>
            <person name="Martino E."/>
            <person name="Perotto S."/>
            <person name="Kohler A."/>
            <person name="Nagy L.G."/>
            <person name="Floudas D."/>
            <person name="Copeland A."/>
            <person name="Barry K.W."/>
            <person name="Cichocki N."/>
            <person name="Veneault-Fourrey C."/>
            <person name="LaButti K."/>
            <person name="Lindquist E.A."/>
            <person name="Lipzen A."/>
            <person name="Lundell T."/>
            <person name="Morin E."/>
            <person name="Murat C."/>
            <person name="Sun H."/>
            <person name="Tunlid A."/>
            <person name="Henrissat B."/>
            <person name="Grigoriev I.V."/>
            <person name="Hibbett D.S."/>
            <person name="Martin F."/>
            <person name="Nordberg H.P."/>
            <person name="Cantor M.N."/>
            <person name="Hua S.X."/>
        </authorList>
    </citation>
    <scope>NUCLEOTIDE SEQUENCE [LARGE SCALE GENOMIC DNA]</scope>
    <source>
        <strain evidence="1 2">Zn</strain>
    </source>
</reference>
<dbReference type="EMBL" id="KN832887">
    <property type="protein sequence ID" value="KIM95390.1"/>
    <property type="molecule type" value="Genomic_DNA"/>
</dbReference>
<organism evidence="1 2">
    <name type="scientific">Oidiodendron maius (strain Zn)</name>
    <dbReference type="NCBI Taxonomy" id="913774"/>
    <lineage>
        <taxon>Eukaryota</taxon>
        <taxon>Fungi</taxon>
        <taxon>Dikarya</taxon>
        <taxon>Ascomycota</taxon>
        <taxon>Pezizomycotina</taxon>
        <taxon>Leotiomycetes</taxon>
        <taxon>Leotiomycetes incertae sedis</taxon>
        <taxon>Myxotrichaceae</taxon>
        <taxon>Oidiodendron</taxon>
    </lineage>
</organism>
<evidence type="ECO:0000313" key="2">
    <source>
        <dbReference type="Proteomes" id="UP000054321"/>
    </source>
</evidence>
<dbReference type="Proteomes" id="UP000054321">
    <property type="component" value="Unassembled WGS sequence"/>
</dbReference>
<proteinExistence type="predicted"/>
<dbReference type="AlphaFoldDB" id="A0A0C3GGW9"/>
<reference evidence="2" key="2">
    <citation type="submission" date="2015-01" db="EMBL/GenBank/DDBJ databases">
        <title>Evolutionary Origins and Diversification of the Mycorrhizal Mutualists.</title>
        <authorList>
            <consortium name="DOE Joint Genome Institute"/>
            <consortium name="Mycorrhizal Genomics Consortium"/>
            <person name="Kohler A."/>
            <person name="Kuo A."/>
            <person name="Nagy L.G."/>
            <person name="Floudas D."/>
            <person name="Copeland A."/>
            <person name="Barry K.W."/>
            <person name="Cichocki N."/>
            <person name="Veneault-Fourrey C."/>
            <person name="LaButti K."/>
            <person name="Lindquist E.A."/>
            <person name="Lipzen A."/>
            <person name="Lundell T."/>
            <person name="Morin E."/>
            <person name="Murat C."/>
            <person name="Riley R."/>
            <person name="Ohm R."/>
            <person name="Sun H."/>
            <person name="Tunlid A."/>
            <person name="Henrissat B."/>
            <person name="Grigoriev I.V."/>
            <person name="Hibbett D.S."/>
            <person name="Martin F."/>
        </authorList>
    </citation>
    <scope>NUCLEOTIDE SEQUENCE [LARGE SCALE GENOMIC DNA]</scope>
    <source>
        <strain evidence="2">Zn</strain>
    </source>
</reference>
<accession>A0A0C3GGW9</accession>
<dbReference type="InParanoid" id="A0A0C3GGW9"/>